<protein>
    <recommendedName>
        <fullName evidence="7">Sarcalumenin</fullName>
    </recommendedName>
</protein>
<evidence type="ECO:0000256" key="2">
    <source>
        <dbReference type="ARBA" id="ARBA00022729"/>
    </source>
</evidence>
<keyword evidence="11" id="KW-1185">Reference proteome</keyword>
<dbReference type="PANTHER" id="PTHR43681:SF1">
    <property type="entry name" value="SARCALUMENIN"/>
    <property type="match status" value="1"/>
</dbReference>
<evidence type="ECO:0000256" key="5">
    <source>
        <dbReference type="ARBA" id="ARBA00023180"/>
    </source>
</evidence>
<evidence type="ECO:0000256" key="8">
    <source>
        <dbReference type="SAM" id="SignalP"/>
    </source>
</evidence>
<comment type="caution">
    <text evidence="10">The sequence shown here is derived from an EMBL/GenBank/DDBJ whole genome shotgun (WGS) entry which is preliminary data.</text>
</comment>
<evidence type="ECO:0000256" key="1">
    <source>
        <dbReference type="ARBA" id="ARBA00004564"/>
    </source>
</evidence>
<evidence type="ECO:0000256" key="6">
    <source>
        <dbReference type="ARBA" id="ARBA00060448"/>
    </source>
</evidence>
<feature type="signal peptide" evidence="8">
    <location>
        <begin position="1"/>
        <end position="23"/>
    </location>
</feature>
<dbReference type="GO" id="GO:0033017">
    <property type="term" value="C:sarcoplasmic reticulum membrane"/>
    <property type="evidence" value="ECO:0007669"/>
    <property type="project" value="UniProtKB-SubCell"/>
</dbReference>
<dbReference type="Proteomes" id="UP001208570">
    <property type="component" value="Unassembled WGS sequence"/>
</dbReference>
<dbReference type="GO" id="GO:0005525">
    <property type="term" value="F:GTP binding"/>
    <property type="evidence" value="ECO:0007669"/>
    <property type="project" value="InterPro"/>
</dbReference>
<accession>A0AAD9N1S9</accession>
<name>A0AAD9N1S9_9ANNE</name>
<dbReference type="Gene3D" id="1.10.268.20">
    <property type="match status" value="1"/>
</dbReference>
<dbReference type="CDD" id="cd09913">
    <property type="entry name" value="EHD"/>
    <property type="match status" value="1"/>
</dbReference>
<dbReference type="FunFam" id="3.40.50.300:FF:000635">
    <property type="entry name" value="Sarcalumenin, putative"/>
    <property type="match status" value="1"/>
</dbReference>
<evidence type="ECO:0000256" key="7">
    <source>
        <dbReference type="ARBA" id="ARBA00074933"/>
    </source>
</evidence>
<reference evidence="10" key="1">
    <citation type="journal article" date="2023" name="Mol. Biol. Evol.">
        <title>Third-Generation Sequencing Reveals the Adaptive Role of the Epigenome in Three Deep-Sea Polychaetes.</title>
        <authorList>
            <person name="Perez M."/>
            <person name="Aroh O."/>
            <person name="Sun Y."/>
            <person name="Lan Y."/>
            <person name="Juniper S.K."/>
            <person name="Young C.R."/>
            <person name="Angers B."/>
            <person name="Qian P.Y."/>
        </authorList>
    </citation>
    <scope>NUCLEOTIDE SEQUENCE</scope>
    <source>
        <strain evidence="10">P08H-3</strain>
    </source>
</reference>
<evidence type="ECO:0000256" key="3">
    <source>
        <dbReference type="ARBA" id="ARBA00022951"/>
    </source>
</evidence>
<dbReference type="Pfam" id="PF00350">
    <property type="entry name" value="Dynamin_N"/>
    <property type="match status" value="1"/>
</dbReference>
<dbReference type="InterPro" id="IPR030381">
    <property type="entry name" value="G_DYNAMIN_dom"/>
</dbReference>
<dbReference type="InterPro" id="IPR027417">
    <property type="entry name" value="P-loop_NTPase"/>
</dbReference>
<dbReference type="Pfam" id="PF16880">
    <property type="entry name" value="EHD_N"/>
    <property type="match status" value="1"/>
</dbReference>
<feature type="chain" id="PRO_5042282725" description="Sarcalumenin" evidence="8">
    <location>
        <begin position="24"/>
        <end position="457"/>
    </location>
</feature>
<dbReference type="Gene3D" id="3.40.50.300">
    <property type="entry name" value="P-loop containing nucleotide triphosphate hydrolases"/>
    <property type="match status" value="1"/>
</dbReference>
<gene>
    <name evidence="10" type="ORF">LSH36_376g04077</name>
</gene>
<keyword evidence="5" id="KW-0325">Glycoprotein</keyword>
<feature type="domain" description="Dynamin-type G" evidence="9">
    <location>
        <begin position="93"/>
        <end position="334"/>
    </location>
</feature>
<comment type="subcellular location">
    <subcellularLocation>
        <location evidence="1">Sarcoplasmic reticulum lumen</location>
    </subcellularLocation>
    <subcellularLocation>
        <location evidence="6">Sarcoplasmic reticulum membrane</location>
        <topology evidence="6">Peripheral membrane protein</topology>
    </subcellularLocation>
</comment>
<proteinExistence type="predicted"/>
<keyword evidence="3" id="KW-0703">Sarcoplasmic reticulum</keyword>
<dbReference type="GO" id="GO:0033018">
    <property type="term" value="C:sarcoplasmic reticulum lumen"/>
    <property type="evidence" value="ECO:0007669"/>
    <property type="project" value="UniProtKB-SubCell"/>
</dbReference>
<keyword evidence="4" id="KW-0472">Membrane</keyword>
<dbReference type="EMBL" id="JAODUP010000376">
    <property type="protein sequence ID" value="KAK2151089.1"/>
    <property type="molecule type" value="Genomic_DNA"/>
</dbReference>
<dbReference type="InterPro" id="IPR031692">
    <property type="entry name" value="EHD_N"/>
</dbReference>
<evidence type="ECO:0000313" key="11">
    <source>
        <dbReference type="Proteomes" id="UP001208570"/>
    </source>
</evidence>
<evidence type="ECO:0000256" key="4">
    <source>
        <dbReference type="ARBA" id="ARBA00023136"/>
    </source>
</evidence>
<dbReference type="AlphaFoldDB" id="A0AAD9N1S9"/>
<evidence type="ECO:0000259" key="9">
    <source>
        <dbReference type="PROSITE" id="PS51718"/>
    </source>
</evidence>
<evidence type="ECO:0000313" key="10">
    <source>
        <dbReference type="EMBL" id="KAK2151089.1"/>
    </source>
</evidence>
<dbReference type="PANTHER" id="PTHR43681">
    <property type="entry name" value="TRANSMEMBRANE GTPASE FZO"/>
    <property type="match status" value="1"/>
</dbReference>
<dbReference type="InterPro" id="IPR045063">
    <property type="entry name" value="Dynamin_N"/>
</dbReference>
<dbReference type="InterPro" id="IPR051943">
    <property type="entry name" value="TRAFAC_Dynamin-like_GTPase"/>
</dbReference>
<keyword evidence="2 8" id="KW-0732">Signal</keyword>
<sequence>MAKMSRFKCHNICLILMLSRSLCVDTSPSDYDKNKIGRDRSHIDNILGADHIQTGDNILQDAIKLYHTMIKPTEKLYKFGELHGHTVMSDGIIQAKPLLLLLGPWSTGKTSMINYLLGINDTKHMLLTGAEPTTTDFTVMTHSSQYKSVEGLVLTTDYNKQFSSLERFGQGFLEKFQGIEMPCSLLRKVTFVDTPGIIENRKQQERGYPYNSVMKWFMERADLIVTVFDPTKLDVGAELESTFKALKGHESKIRIILNKADSISAQELMRVYGALFWNLSPLINVTEPPRVYVGSFWNNALKDERNNDLFIQEEVSLLMDIKQTITNIVENKIASLRKHAKLVRLHAWIIDQYVTAYHKKKSLFVDSEEIFQDIVQNPDKYNIYGPILGKHVSKYDIPPNDEYKRFFRNNAINGFKPLSSHCTFFNGCLIDIITDCIERELPRLLKRYGQCRTGEEC</sequence>
<dbReference type="SUPFAM" id="SSF52540">
    <property type="entry name" value="P-loop containing nucleoside triphosphate hydrolases"/>
    <property type="match status" value="1"/>
</dbReference>
<organism evidence="10 11">
    <name type="scientific">Paralvinella palmiformis</name>
    <dbReference type="NCBI Taxonomy" id="53620"/>
    <lineage>
        <taxon>Eukaryota</taxon>
        <taxon>Metazoa</taxon>
        <taxon>Spiralia</taxon>
        <taxon>Lophotrochozoa</taxon>
        <taxon>Annelida</taxon>
        <taxon>Polychaeta</taxon>
        <taxon>Sedentaria</taxon>
        <taxon>Canalipalpata</taxon>
        <taxon>Terebellida</taxon>
        <taxon>Terebelliformia</taxon>
        <taxon>Alvinellidae</taxon>
        <taxon>Paralvinella</taxon>
    </lineage>
</organism>
<dbReference type="PROSITE" id="PS51718">
    <property type="entry name" value="G_DYNAMIN_2"/>
    <property type="match status" value="1"/>
</dbReference>